<evidence type="ECO:0000313" key="1">
    <source>
        <dbReference type="EMBL" id="POM63117.1"/>
    </source>
</evidence>
<gene>
    <name evidence="1" type="ORF">PHPALM_27634</name>
</gene>
<proteinExistence type="predicted"/>
<protein>
    <submittedName>
        <fullName evidence="1">Uncharacterized protein</fullName>
    </submittedName>
</protein>
<reference evidence="1 2" key="1">
    <citation type="journal article" date="2017" name="Genome Biol. Evol.">
        <title>Phytophthora megakarya and P. palmivora, closely related causal agents of cacao black pod rot, underwent increases in genome sizes and gene numbers by different mechanisms.</title>
        <authorList>
            <person name="Ali S.S."/>
            <person name="Shao J."/>
            <person name="Lary D.J."/>
            <person name="Kronmiller B."/>
            <person name="Shen D."/>
            <person name="Strem M.D."/>
            <person name="Amoako-Attah I."/>
            <person name="Akrofi A.Y."/>
            <person name="Begoude B.A."/>
            <person name="Ten Hoopen G.M."/>
            <person name="Coulibaly K."/>
            <person name="Kebe B.I."/>
            <person name="Melnick R.L."/>
            <person name="Guiltinan M.J."/>
            <person name="Tyler B.M."/>
            <person name="Meinhardt L.W."/>
            <person name="Bailey B.A."/>
        </authorList>
    </citation>
    <scope>NUCLEOTIDE SEQUENCE [LARGE SCALE GENOMIC DNA]</scope>
    <source>
        <strain evidence="2">sbr112.9</strain>
    </source>
</reference>
<dbReference type="EMBL" id="NCKW01015297">
    <property type="protein sequence ID" value="POM63117.1"/>
    <property type="molecule type" value="Genomic_DNA"/>
</dbReference>
<dbReference type="Proteomes" id="UP000237271">
    <property type="component" value="Unassembled WGS sequence"/>
</dbReference>
<sequence>MEEFYNLIRQWYNPTKHTNMLPQTAEKIYRIYAYAEKQSEATVNQLIDSIDNTCDLLVKSTEIESSLRQIDEYARSSVMMALEISPGESRDKKFMRSKAMGKINNKKATLLFEVPILYATFARKVGCHINESQTLECEGVGRSPYKIEGRTRLKITLAGSLVYFSDAWVRPPEVKI</sequence>
<dbReference type="AlphaFoldDB" id="A0A2P4XC41"/>
<keyword evidence="2" id="KW-1185">Reference proteome</keyword>
<accession>A0A2P4XC41</accession>
<name>A0A2P4XC41_9STRA</name>
<evidence type="ECO:0000313" key="2">
    <source>
        <dbReference type="Proteomes" id="UP000237271"/>
    </source>
</evidence>
<organism evidence="1 2">
    <name type="scientific">Phytophthora palmivora</name>
    <dbReference type="NCBI Taxonomy" id="4796"/>
    <lineage>
        <taxon>Eukaryota</taxon>
        <taxon>Sar</taxon>
        <taxon>Stramenopiles</taxon>
        <taxon>Oomycota</taxon>
        <taxon>Peronosporomycetes</taxon>
        <taxon>Peronosporales</taxon>
        <taxon>Peronosporaceae</taxon>
        <taxon>Phytophthora</taxon>
    </lineage>
</organism>
<comment type="caution">
    <text evidence="1">The sequence shown here is derived from an EMBL/GenBank/DDBJ whole genome shotgun (WGS) entry which is preliminary data.</text>
</comment>